<evidence type="ECO:0008006" key="3">
    <source>
        <dbReference type="Google" id="ProtNLM"/>
    </source>
</evidence>
<accession>A0ABU5ZXC5</accession>
<dbReference type="RefSeq" id="WP_324180541.1">
    <property type="nucleotide sequence ID" value="NZ_BAABAW010000006.1"/>
</dbReference>
<dbReference type="EMBL" id="JAYKLX010000006">
    <property type="protein sequence ID" value="MEB3346512.1"/>
    <property type="molecule type" value="Genomic_DNA"/>
</dbReference>
<proteinExistence type="predicted"/>
<reference evidence="1 2" key="1">
    <citation type="journal article" date="2013" name="Int. J. Syst. Evol. Microbiol.">
        <title>Aquimarina gracilis sp. nov., isolated from the gut microflora of a mussel, Mytilus coruscus, and emended description of Aquimarina spongiae.</title>
        <authorList>
            <person name="Park S.C."/>
            <person name="Choe H.N."/>
            <person name="Baik K.S."/>
            <person name="Seong C.N."/>
        </authorList>
    </citation>
    <scope>NUCLEOTIDE SEQUENCE [LARGE SCALE GENOMIC DNA]</scope>
    <source>
        <strain evidence="1 2">PSC32</strain>
    </source>
</reference>
<evidence type="ECO:0000313" key="2">
    <source>
        <dbReference type="Proteomes" id="UP001327027"/>
    </source>
</evidence>
<organism evidence="1 2">
    <name type="scientific">Aquimarina gracilis</name>
    <dbReference type="NCBI Taxonomy" id="874422"/>
    <lineage>
        <taxon>Bacteria</taxon>
        <taxon>Pseudomonadati</taxon>
        <taxon>Bacteroidota</taxon>
        <taxon>Flavobacteriia</taxon>
        <taxon>Flavobacteriales</taxon>
        <taxon>Flavobacteriaceae</taxon>
        <taxon>Aquimarina</taxon>
    </lineage>
</organism>
<dbReference type="SUPFAM" id="SSF88874">
    <property type="entry name" value="Receptor-binding domain of short tail fibre protein gp12"/>
    <property type="match status" value="1"/>
</dbReference>
<gene>
    <name evidence="1" type="ORF">U6A24_13625</name>
</gene>
<dbReference type="CDD" id="cd22641">
    <property type="entry name" value="C24-like"/>
    <property type="match status" value="1"/>
</dbReference>
<dbReference type="Proteomes" id="UP001327027">
    <property type="component" value="Unassembled WGS sequence"/>
</dbReference>
<sequence>MDRVIFEEGGFGLTTKTFEFLQSAPSDAISAIGKTFGNHAIIEGVERNGSNVSGGTIFVNGEYLPFAAGPYNTKVSIYEIREPAKYNLDIDIDGVLDDKDAYVKRYAKCGADGMESFDFSRLKPYYFNFLSFLRKVPLPFSGSINSVPKGFQLCDGTNGTPDLRGMFLAGYDPSDIRQNQIGERWGRKQVTLTVNELPSHNHTGSTGGGGGHRHGYKDAFFAEAHAINPPYKLEGPRNHPGSNEGRDFDNYAYYKDRTTNYEQNHTHSFTTNNRGGNRAFDIRPPYYTVAYIMFVG</sequence>
<protein>
    <recommendedName>
        <fullName evidence="3">Microcystin-dependent protein</fullName>
    </recommendedName>
</protein>
<evidence type="ECO:0000313" key="1">
    <source>
        <dbReference type="EMBL" id="MEB3346512.1"/>
    </source>
</evidence>
<comment type="caution">
    <text evidence="1">The sequence shown here is derived from an EMBL/GenBank/DDBJ whole genome shotgun (WGS) entry which is preliminary data.</text>
</comment>
<keyword evidence="2" id="KW-1185">Reference proteome</keyword>
<name>A0ABU5ZXC5_9FLAO</name>